<evidence type="ECO:0000256" key="1">
    <source>
        <dbReference type="SAM" id="MobiDB-lite"/>
    </source>
</evidence>
<feature type="region of interest" description="Disordered" evidence="1">
    <location>
        <begin position="141"/>
        <end position="166"/>
    </location>
</feature>
<dbReference type="GeneID" id="120278596"/>
<dbReference type="RefSeq" id="XP_039141275.1">
    <property type="nucleotide sequence ID" value="XM_039285341.1"/>
</dbReference>
<accession>A0AB40CRW9</accession>
<gene>
    <name evidence="4" type="primary">LOC120278596</name>
</gene>
<reference evidence="4" key="1">
    <citation type="submission" date="2025-08" db="UniProtKB">
        <authorList>
            <consortium name="RefSeq"/>
        </authorList>
    </citation>
    <scope>IDENTIFICATION</scope>
</reference>
<name>A0AB40CRW9_DIOCR</name>
<organism evidence="3 4">
    <name type="scientific">Dioscorea cayennensis subsp. rotundata</name>
    <name type="common">White Guinea yam</name>
    <name type="synonym">Dioscorea rotundata</name>
    <dbReference type="NCBI Taxonomy" id="55577"/>
    <lineage>
        <taxon>Eukaryota</taxon>
        <taxon>Viridiplantae</taxon>
        <taxon>Streptophyta</taxon>
        <taxon>Embryophyta</taxon>
        <taxon>Tracheophyta</taxon>
        <taxon>Spermatophyta</taxon>
        <taxon>Magnoliopsida</taxon>
        <taxon>Liliopsida</taxon>
        <taxon>Dioscoreales</taxon>
        <taxon>Dioscoreaceae</taxon>
        <taxon>Dioscorea</taxon>
    </lineage>
</organism>
<proteinExistence type="predicted"/>
<evidence type="ECO:0000259" key="2">
    <source>
        <dbReference type="Pfam" id="PF03108"/>
    </source>
</evidence>
<dbReference type="AlphaFoldDB" id="A0AB40CRW9"/>
<dbReference type="Pfam" id="PF03108">
    <property type="entry name" value="DBD_Tnp_Mut"/>
    <property type="match status" value="1"/>
</dbReference>
<feature type="domain" description="Transposase MuDR plant" evidence="2">
    <location>
        <begin position="237"/>
        <end position="297"/>
    </location>
</feature>
<protein>
    <submittedName>
        <fullName evidence="4">Uncharacterized protein LOC120278596</fullName>
    </submittedName>
</protein>
<evidence type="ECO:0000313" key="3">
    <source>
        <dbReference type="Proteomes" id="UP001515500"/>
    </source>
</evidence>
<feature type="compositionally biased region" description="Acidic residues" evidence="1">
    <location>
        <begin position="151"/>
        <end position="166"/>
    </location>
</feature>
<dbReference type="InterPro" id="IPR004332">
    <property type="entry name" value="Transposase_MuDR"/>
</dbReference>
<evidence type="ECO:0000313" key="4">
    <source>
        <dbReference type="RefSeq" id="XP_039141275.1"/>
    </source>
</evidence>
<sequence length="332" mass="37948">MAETSLVLVYYNGSITVSEDTIIFSSKDQSYFYVEDDISYENLKRSIEESIETTDNQGVSCIKYRLPISSGSGKICYRSFILRNDRDVQMMFDYHKRNPDIGIIELYVEFNTATFEGAPSQQQISPNGKVQCNMRRERISSPCQYGRSSKDDDDNNGDSFGEDTEASVDNIQLEECNLEDVPMTGHNFTMAPIEPPAHMLTLDVEAMSAQEFTEYPLLYADTLSGATTNKDLHIDMRFRSKDDAVTEIKHYCLLKSIEYKVIESDPTRYSDKCKSYGDGCNWRVRASYSKRRQLWEITKYTGPHTCSSSMISQDHSKLDSNMICRQIQALVQ</sequence>
<dbReference type="Proteomes" id="UP001515500">
    <property type="component" value="Chromosome 16"/>
</dbReference>
<keyword evidence="3" id="KW-1185">Reference proteome</keyword>